<name>A0A7S1YS87_9STRA</name>
<dbReference type="SUPFAM" id="SSF53335">
    <property type="entry name" value="S-adenosyl-L-methionine-dependent methyltransferases"/>
    <property type="match status" value="1"/>
</dbReference>
<reference evidence="1" key="1">
    <citation type="submission" date="2021-01" db="EMBL/GenBank/DDBJ databases">
        <authorList>
            <person name="Corre E."/>
            <person name="Pelletier E."/>
            <person name="Niang G."/>
            <person name="Scheremetjew M."/>
            <person name="Finn R."/>
            <person name="Kale V."/>
            <person name="Holt S."/>
            <person name="Cochrane G."/>
            <person name="Meng A."/>
            <person name="Brown T."/>
            <person name="Cohen L."/>
        </authorList>
    </citation>
    <scope>NUCLEOTIDE SEQUENCE</scope>
    <source>
        <strain evidence="1">Pop2</strain>
    </source>
</reference>
<evidence type="ECO:0008006" key="2">
    <source>
        <dbReference type="Google" id="ProtNLM"/>
    </source>
</evidence>
<accession>A0A7S1YS87</accession>
<sequence length="141" mass="15998">MKQKNSNQKNDNDNILQLMPSSYDTVFATDVLYDLSSLSPLFTTASKMLRGGGYFVLSHVPRASVQDYHDDDDDDDGKTIIGTANVLEHLICNEAIKHGFTCGSNNHQSEDQIGFGKTWQRRRRRRNGCKKKETSYIYSSK</sequence>
<dbReference type="Gene3D" id="3.40.50.150">
    <property type="entry name" value="Vaccinia Virus protein VP39"/>
    <property type="match status" value="1"/>
</dbReference>
<protein>
    <recommendedName>
        <fullName evidence="2">Methyltransferase type 11 domain-containing protein</fullName>
    </recommendedName>
</protein>
<organism evidence="1">
    <name type="scientific">Ditylum brightwellii</name>
    <dbReference type="NCBI Taxonomy" id="49249"/>
    <lineage>
        <taxon>Eukaryota</taxon>
        <taxon>Sar</taxon>
        <taxon>Stramenopiles</taxon>
        <taxon>Ochrophyta</taxon>
        <taxon>Bacillariophyta</taxon>
        <taxon>Mediophyceae</taxon>
        <taxon>Lithodesmiophycidae</taxon>
        <taxon>Lithodesmiales</taxon>
        <taxon>Lithodesmiaceae</taxon>
        <taxon>Ditylum</taxon>
    </lineage>
</organism>
<gene>
    <name evidence="1" type="ORF">DBRI1063_LOCUS4104</name>
</gene>
<dbReference type="AlphaFoldDB" id="A0A7S1YS87"/>
<dbReference type="InterPro" id="IPR029063">
    <property type="entry name" value="SAM-dependent_MTases_sf"/>
</dbReference>
<evidence type="ECO:0000313" key="1">
    <source>
        <dbReference type="EMBL" id="CAD9317696.1"/>
    </source>
</evidence>
<proteinExistence type="predicted"/>
<dbReference type="EMBL" id="HBGN01006423">
    <property type="protein sequence ID" value="CAD9317696.1"/>
    <property type="molecule type" value="Transcribed_RNA"/>
</dbReference>